<evidence type="ECO:0000313" key="2">
    <source>
        <dbReference type="EMBL" id="AXM98217.1"/>
    </source>
</evidence>
<feature type="transmembrane region" description="Helical" evidence="1">
    <location>
        <begin position="95"/>
        <end position="121"/>
    </location>
</feature>
<protein>
    <submittedName>
        <fullName evidence="2">Uncharacterized protein</fullName>
    </submittedName>
</protein>
<proteinExistence type="predicted"/>
<dbReference type="EMBL" id="CP031146">
    <property type="protein sequence ID" value="AXM98217.1"/>
    <property type="molecule type" value="Genomic_DNA"/>
</dbReference>
<dbReference type="AlphaFoldDB" id="A0AAD0VVB5"/>
<evidence type="ECO:0000313" key="3">
    <source>
        <dbReference type="Proteomes" id="UP000256503"/>
    </source>
</evidence>
<dbReference type="Proteomes" id="UP000256503">
    <property type="component" value="Chromosome"/>
</dbReference>
<dbReference type="GeneID" id="49616043"/>
<evidence type="ECO:0000256" key="1">
    <source>
        <dbReference type="SAM" id="Phobius"/>
    </source>
</evidence>
<keyword evidence="1" id="KW-0812">Transmembrane</keyword>
<keyword evidence="1" id="KW-1133">Transmembrane helix</keyword>
<organism evidence="2 3">
    <name type="scientific">Pseudomonas plecoglossicida</name>
    <dbReference type="NCBI Taxonomy" id="70775"/>
    <lineage>
        <taxon>Bacteria</taxon>
        <taxon>Pseudomonadati</taxon>
        <taxon>Pseudomonadota</taxon>
        <taxon>Gammaproteobacteria</taxon>
        <taxon>Pseudomonadales</taxon>
        <taxon>Pseudomonadaceae</taxon>
        <taxon>Pseudomonas</taxon>
    </lineage>
</organism>
<keyword evidence="1" id="KW-0472">Membrane</keyword>
<accession>A0AAD0VVB5</accession>
<sequence>METVEATPAASCEEILAQASSIVTQIRELTIQIDGLQVSMVAAGSKLGMTMKALNEDLVLERRHLSNLMSIAQVTQRTAMLSIEKNVRRTLHDTLLPSVLAITSSAVIGGCLGSGLTAFILH</sequence>
<gene>
    <name evidence="2" type="ORF">DVB73_21725</name>
</gene>
<name>A0AAD0VVB5_PSEDL</name>
<reference evidence="2 3" key="1">
    <citation type="submission" date="2018-07" db="EMBL/GenBank/DDBJ databases">
        <title>Complete genome sequence of a Pseudomonas plecoglossicida strain pathogenic to the marine fish, Larimichthys crocea.</title>
        <authorList>
            <person name="Tao Z."/>
        </authorList>
    </citation>
    <scope>NUCLEOTIDE SEQUENCE [LARGE SCALE GENOMIC DNA]</scope>
    <source>
        <strain evidence="2 3">XSDHY-P</strain>
    </source>
</reference>
<dbReference type="RefSeq" id="WP_016391439.1">
    <property type="nucleotide sequence ID" value="NZ_BSOM01000020.1"/>
</dbReference>